<comment type="similarity">
    <text evidence="1">Belongs to the NusB family.</text>
</comment>
<protein>
    <submittedName>
        <fullName evidence="7">Transcription antitermination factor NusB</fullName>
    </submittedName>
</protein>
<dbReference type="AlphaFoldDB" id="A0A368HI50"/>
<dbReference type="PANTHER" id="PTHR11078:SF3">
    <property type="entry name" value="ANTITERMINATION NUSB DOMAIN-CONTAINING PROTEIN"/>
    <property type="match status" value="1"/>
</dbReference>
<name>A0A368HI50_9GAMM</name>
<dbReference type="RefSeq" id="WP_114282426.1">
    <property type="nucleotide sequence ID" value="NZ_PSYR01000001.1"/>
</dbReference>
<feature type="domain" description="NusB/RsmB/TIM44" evidence="6">
    <location>
        <begin position="24"/>
        <end position="114"/>
    </location>
</feature>
<dbReference type="OrthoDB" id="9789556at2"/>
<organism evidence="7 8">
    <name type="scientific">Acidiferrobacter thiooxydans</name>
    <dbReference type="NCBI Taxonomy" id="163359"/>
    <lineage>
        <taxon>Bacteria</taxon>
        <taxon>Pseudomonadati</taxon>
        <taxon>Pseudomonadota</taxon>
        <taxon>Gammaproteobacteria</taxon>
        <taxon>Acidiferrobacterales</taxon>
        <taxon>Acidiferrobacteraceae</taxon>
        <taxon>Acidiferrobacter</taxon>
    </lineage>
</organism>
<keyword evidence="2" id="KW-0889">Transcription antitermination</keyword>
<keyword evidence="8" id="KW-1185">Reference proteome</keyword>
<dbReference type="InterPro" id="IPR011605">
    <property type="entry name" value="NusB_fam"/>
</dbReference>
<keyword evidence="5" id="KW-0804">Transcription</keyword>
<dbReference type="GO" id="GO:0003723">
    <property type="term" value="F:RNA binding"/>
    <property type="evidence" value="ECO:0007669"/>
    <property type="project" value="UniProtKB-KW"/>
</dbReference>
<dbReference type="GO" id="GO:0006353">
    <property type="term" value="P:DNA-templated transcription termination"/>
    <property type="evidence" value="ECO:0007669"/>
    <property type="project" value="InterPro"/>
</dbReference>
<dbReference type="Pfam" id="PF01029">
    <property type="entry name" value="NusB"/>
    <property type="match status" value="1"/>
</dbReference>
<evidence type="ECO:0000256" key="4">
    <source>
        <dbReference type="ARBA" id="ARBA00023015"/>
    </source>
</evidence>
<dbReference type="NCBIfam" id="TIGR01951">
    <property type="entry name" value="nusB"/>
    <property type="match status" value="1"/>
</dbReference>
<evidence type="ECO:0000313" key="7">
    <source>
        <dbReference type="EMBL" id="RCN59052.1"/>
    </source>
</evidence>
<dbReference type="GO" id="GO:0005829">
    <property type="term" value="C:cytosol"/>
    <property type="evidence" value="ECO:0007669"/>
    <property type="project" value="TreeGrafter"/>
</dbReference>
<dbReference type="GO" id="GO:0031564">
    <property type="term" value="P:transcription antitermination"/>
    <property type="evidence" value="ECO:0007669"/>
    <property type="project" value="UniProtKB-KW"/>
</dbReference>
<evidence type="ECO:0000259" key="6">
    <source>
        <dbReference type="Pfam" id="PF01029"/>
    </source>
</evidence>
<evidence type="ECO:0000256" key="3">
    <source>
        <dbReference type="ARBA" id="ARBA00022884"/>
    </source>
</evidence>
<evidence type="ECO:0000256" key="2">
    <source>
        <dbReference type="ARBA" id="ARBA00022814"/>
    </source>
</evidence>
<proteinExistence type="inferred from homology"/>
<sequence length="123" mass="13466">MAADRPAPHDIGRLFLRDPESTGGVDEAYFAELIREVPVHVEELDGLLSAHLDRAIAEVDPVERAILRIGAYELCYRLEIGPRIVLNEAVELAKRYGGEAGHKFVNAVLDGVAKVVRAPGGRR</sequence>
<dbReference type="Gene3D" id="1.10.940.10">
    <property type="entry name" value="NusB-like"/>
    <property type="match status" value="1"/>
</dbReference>
<evidence type="ECO:0000313" key="8">
    <source>
        <dbReference type="Proteomes" id="UP000253250"/>
    </source>
</evidence>
<dbReference type="InterPro" id="IPR035926">
    <property type="entry name" value="NusB-like_sf"/>
</dbReference>
<dbReference type="InterPro" id="IPR006027">
    <property type="entry name" value="NusB_RsmB_TIM44"/>
</dbReference>
<evidence type="ECO:0000256" key="5">
    <source>
        <dbReference type="ARBA" id="ARBA00023163"/>
    </source>
</evidence>
<keyword evidence="4" id="KW-0805">Transcription regulation</keyword>
<dbReference type="SUPFAM" id="SSF48013">
    <property type="entry name" value="NusB-like"/>
    <property type="match status" value="1"/>
</dbReference>
<dbReference type="Proteomes" id="UP000253250">
    <property type="component" value="Unassembled WGS sequence"/>
</dbReference>
<evidence type="ECO:0000256" key="1">
    <source>
        <dbReference type="ARBA" id="ARBA00005952"/>
    </source>
</evidence>
<dbReference type="EMBL" id="PSYR01000001">
    <property type="protein sequence ID" value="RCN59052.1"/>
    <property type="molecule type" value="Genomic_DNA"/>
</dbReference>
<dbReference type="PANTHER" id="PTHR11078">
    <property type="entry name" value="N UTILIZATION SUBSTANCE PROTEIN B-RELATED"/>
    <property type="match status" value="1"/>
</dbReference>
<gene>
    <name evidence="7" type="ORF">C4900_04750</name>
</gene>
<accession>A0A368HI50</accession>
<reference evidence="7 8" key="1">
    <citation type="submission" date="2018-02" db="EMBL/GenBank/DDBJ databases">
        <title>Insights into the biology of acidophilic members of the Acidiferrobacteraceae family derived from comparative genomic analyses.</title>
        <authorList>
            <person name="Issotta F."/>
            <person name="Thyssen C."/>
            <person name="Mena C."/>
            <person name="Moya A."/>
            <person name="Bellenberg S."/>
            <person name="Sproer C."/>
            <person name="Covarrubias P.C."/>
            <person name="Sand W."/>
            <person name="Quatrini R."/>
            <person name="Vera M."/>
        </authorList>
    </citation>
    <scope>NUCLEOTIDE SEQUENCE [LARGE SCALE GENOMIC DNA]</scope>
    <source>
        <strain evidence="8">m-1</strain>
    </source>
</reference>
<keyword evidence="3" id="KW-0694">RNA-binding</keyword>
<comment type="caution">
    <text evidence="7">The sequence shown here is derived from an EMBL/GenBank/DDBJ whole genome shotgun (WGS) entry which is preliminary data.</text>
</comment>